<dbReference type="Pfam" id="PF02525">
    <property type="entry name" value="Flavodoxin_2"/>
    <property type="match status" value="1"/>
</dbReference>
<reference evidence="4 5" key="1">
    <citation type="submission" date="2018-05" db="EMBL/GenBank/DDBJ databases">
        <title>Zavarzinia sp. HR-AS.</title>
        <authorList>
            <person name="Lee Y."/>
            <person name="Jeon C.O."/>
        </authorList>
    </citation>
    <scope>NUCLEOTIDE SEQUENCE [LARGE SCALE GENOMIC DNA]</scope>
    <source>
        <strain evidence="4 5">HR-AS</strain>
    </source>
</reference>
<dbReference type="InterPro" id="IPR029039">
    <property type="entry name" value="Flavoprotein-like_sf"/>
</dbReference>
<keyword evidence="2" id="KW-0560">Oxidoreductase</keyword>
<dbReference type="SUPFAM" id="SSF52218">
    <property type="entry name" value="Flavoproteins"/>
    <property type="match status" value="1"/>
</dbReference>
<comment type="similarity">
    <text evidence="1">Belongs to the NAD(P)H dehydrogenase (quinone) family.</text>
</comment>
<evidence type="ECO:0000313" key="4">
    <source>
        <dbReference type="EMBL" id="PWR21467.1"/>
    </source>
</evidence>
<keyword evidence="5" id="KW-1185">Reference proteome</keyword>
<organism evidence="4 5">
    <name type="scientific">Zavarzinia aquatilis</name>
    <dbReference type="NCBI Taxonomy" id="2211142"/>
    <lineage>
        <taxon>Bacteria</taxon>
        <taxon>Pseudomonadati</taxon>
        <taxon>Pseudomonadota</taxon>
        <taxon>Alphaproteobacteria</taxon>
        <taxon>Rhodospirillales</taxon>
        <taxon>Zavarziniaceae</taxon>
        <taxon>Zavarzinia</taxon>
    </lineage>
</organism>
<name>A0A317E350_9PROT</name>
<dbReference type="InterPro" id="IPR003680">
    <property type="entry name" value="Flavodoxin_fold"/>
</dbReference>
<dbReference type="PANTHER" id="PTHR10204">
    <property type="entry name" value="NAD P H OXIDOREDUCTASE-RELATED"/>
    <property type="match status" value="1"/>
</dbReference>
<gene>
    <name evidence="4" type="ORF">DKG74_13650</name>
</gene>
<evidence type="ECO:0000256" key="1">
    <source>
        <dbReference type="ARBA" id="ARBA00006252"/>
    </source>
</evidence>
<protein>
    <submittedName>
        <fullName evidence="4">NADPH:quinone reductase</fullName>
    </submittedName>
</protein>
<evidence type="ECO:0000256" key="2">
    <source>
        <dbReference type="ARBA" id="ARBA00023002"/>
    </source>
</evidence>
<dbReference type="RefSeq" id="WP_109906700.1">
    <property type="nucleotide sequence ID" value="NZ_QGLE01000007.1"/>
</dbReference>
<dbReference type="GO" id="GO:0005829">
    <property type="term" value="C:cytosol"/>
    <property type="evidence" value="ECO:0007669"/>
    <property type="project" value="TreeGrafter"/>
</dbReference>
<dbReference type="AlphaFoldDB" id="A0A317E350"/>
<sequence>MAGRRILVILGHPSADSFCAALADTYADGARAAGAEVSVLRLGELDFDPILRHGYASRQALEPDLEAARAAILAAEHVVFVYPIWWGSVPALLKGFLDRCFLPGFAFAYRDARQNLPDKLLKGRSGRLIVTLDTPGWFNWLVYGAPGHRMMTQTVLKFCGIGPVRRTVCAPLRNSSPAGRARFLAKAAAAGRADGGVSAR</sequence>
<dbReference type="Proteomes" id="UP000245461">
    <property type="component" value="Unassembled WGS sequence"/>
</dbReference>
<feature type="domain" description="Flavodoxin-like fold" evidence="3">
    <location>
        <begin position="5"/>
        <end position="187"/>
    </location>
</feature>
<dbReference type="Gene3D" id="3.40.50.360">
    <property type="match status" value="1"/>
</dbReference>
<accession>A0A317E350</accession>
<dbReference type="PANTHER" id="PTHR10204:SF34">
    <property type="entry name" value="NAD(P)H DEHYDROGENASE [QUINONE] 1 ISOFORM 1"/>
    <property type="match status" value="1"/>
</dbReference>
<dbReference type="OrthoDB" id="9798454at2"/>
<dbReference type="EMBL" id="QGLE01000007">
    <property type="protein sequence ID" value="PWR21467.1"/>
    <property type="molecule type" value="Genomic_DNA"/>
</dbReference>
<dbReference type="GO" id="GO:0003955">
    <property type="term" value="F:NAD(P)H dehydrogenase (quinone) activity"/>
    <property type="evidence" value="ECO:0007669"/>
    <property type="project" value="TreeGrafter"/>
</dbReference>
<dbReference type="InterPro" id="IPR051545">
    <property type="entry name" value="NAD(P)H_dehydrogenase_qn"/>
</dbReference>
<proteinExistence type="inferred from homology"/>
<comment type="caution">
    <text evidence="4">The sequence shown here is derived from an EMBL/GenBank/DDBJ whole genome shotgun (WGS) entry which is preliminary data.</text>
</comment>
<evidence type="ECO:0000259" key="3">
    <source>
        <dbReference type="Pfam" id="PF02525"/>
    </source>
</evidence>
<evidence type="ECO:0000313" key="5">
    <source>
        <dbReference type="Proteomes" id="UP000245461"/>
    </source>
</evidence>